<proteinExistence type="predicted"/>
<reference evidence="1" key="1">
    <citation type="journal article" date="2015" name="Nature">
        <title>Complex archaea that bridge the gap between prokaryotes and eukaryotes.</title>
        <authorList>
            <person name="Spang A."/>
            <person name="Saw J.H."/>
            <person name="Jorgensen S.L."/>
            <person name="Zaremba-Niedzwiedzka K."/>
            <person name="Martijn J."/>
            <person name="Lind A.E."/>
            <person name="van Eijk R."/>
            <person name="Schleper C."/>
            <person name="Guy L."/>
            <person name="Ettema T.J."/>
        </authorList>
    </citation>
    <scope>NUCLEOTIDE SEQUENCE</scope>
</reference>
<dbReference type="EMBL" id="LAZR01022925">
    <property type="protein sequence ID" value="KKL80202.1"/>
    <property type="molecule type" value="Genomic_DNA"/>
</dbReference>
<sequence length="84" mass="9864">MKTHLQCGVEDTCRNKDCLKCTRRKRHNLSLTLAEECVIESFAVCDLKDMIETKPKELDLMQKVCFNIMKKIFKIKNGKKENKE</sequence>
<dbReference type="AlphaFoldDB" id="A0A0F9HYH2"/>
<evidence type="ECO:0000313" key="1">
    <source>
        <dbReference type="EMBL" id="KKL80202.1"/>
    </source>
</evidence>
<comment type="caution">
    <text evidence="1">The sequence shown here is derived from an EMBL/GenBank/DDBJ whole genome shotgun (WGS) entry which is preliminary data.</text>
</comment>
<organism evidence="1">
    <name type="scientific">marine sediment metagenome</name>
    <dbReference type="NCBI Taxonomy" id="412755"/>
    <lineage>
        <taxon>unclassified sequences</taxon>
        <taxon>metagenomes</taxon>
        <taxon>ecological metagenomes</taxon>
    </lineage>
</organism>
<name>A0A0F9HYH2_9ZZZZ</name>
<gene>
    <name evidence="1" type="ORF">LCGC14_2007110</name>
</gene>
<protein>
    <submittedName>
        <fullName evidence="1">Uncharacterized protein</fullName>
    </submittedName>
</protein>
<accession>A0A0F9HYH2</accession>